<dbReference type="GO" id="GO:0005764">
    <property type="term" value="C:lysosome"/>
    <property type="evidence" value="ECO:0007669"/>
    <property type="project" value="TreeGrafter"/>
</dbReference>
<feature type="compositionally biased region" description="Basic residues" evidence="6">
    <location>
        <begin position="226"/>
        <end position="239"/>
    </location>
</feature>
<feature type="domain" description="Saposin B-type" evidence="9">
    <location>
        <begin position="125"/>
        <end position="210"/>
    </location>
</feature>
<feature type="region of interest" description="Disordered" evidence="6">
    <location>
        <begin position="270"/>
        <end position="327"/>
    </location>
</feature>
<dbReference type="Gene3D" id="3.60.21.10">
    <property type="match status" value="1"/>
</dbReference>
<proteinExistence type="inferred from homology"/>
<feature type="chain" id="PRO_5043788396" description="Saposin B-type domain-containing protein" evidence="8">
    <location>
        <begin position="19"/>
        <end position="814"/>
    </location>
</feature>
<feature type="transmembrane region" description="Helical" evidence="7">
    <location>
        <begin position="756"/>
        <end position="776"/>
    </location>
</feature>
<organism evidence="10 11">
    <name type="scientific">Scylla paramamosain</name>
    <name type="common">Mud crab</name>
    <dbReference type="NCBI Taxonomy" id="85552"/>
    <lineage>
        <taxon>Eukaryota</taxon>
        <taxon>Metazoa</taxon>
        <taxon>Ecdysozoa</taxon>
        <taxon>Arthropoda</taxon>
        <taxon>Crustacea</taxon>
        <taxon>Multicrustacea</taxon>
        <taxon>Malacostraca</taxon>
        <taxon>Eumalacostraca</taxon>
        <taxon>Eucarida</taxon>
        <taxon>Decapoda</taxon>
        <taxon>Pleocyemata</taxon>
        <taxon>Brachyura</taxon>
        <taxon>Eubrachyura</taxon>
        <taxon>Portunoidea</taxon>
        <taxon>Portunidae</taxon>
        <taxon>Portuninae</taxon>
        <taxon>Scylla</taxon>
    </lineage>
</organism>
<dbReference type="InterPro" id="IPR041805">
    <property type="entry name" value="ASMase/PPN1_MPP"/>
</dbReference>
<feature type="region of interest" description="Disordered" evidence="6">
    <location>
        <begin position="71"/>
        <end position="107"/>
    </location>
</feature>
<dbReference type="PANTHER" id="PTHR10340">
    <property type="entry name" value="SPHINGOMYELIN PHOSPHODIESTERASE"/>
    <property type="match status" value="1"/>
</dbReference>
<keyword evidence="7" id="KW-0812">Transmembrane</keyword>
<dbReference type="GO" id="GO:0061750">
    <property type="term" value="F:acid sphingomyelin phosphodiesterase activity"/>
    <property type="evidence" value="ECO:0007669"/>
    <property type="project" value="TreeGrafter"/>
</dbReference>
<evidence type="ECO:0000313" key="10">
    <source>
        <dbReference type="EMBL" id="KAK8384113.1"/>
    </source>
</evidence>
<keyword evidence="4" id="KW-0325">Glycoprotein</keyword>
<accession>A0AAW0T9V7</accession>
<dbReference type="GO" id="GO:0016020">
    <property type="term" value="C:membrane"/>
    <property type="evidence" value="ECO:0007669"/>
    <property type="project" value="GOC"/>
</dbReference>
<protein>
    <recommendedName>
        <fullName evidence="9">Saposin B-type domain-containing protein</fullName>
    </recommendedName>
</protein>
<evidence type="ECO:0000256" key="8">
    <source>
        <dbReference type="SAM" id="SignalP"/>
    </source>
</evidence>
<dbReference type="InterPro" id="IPR008139">
    <property type="entry name" value="SaposinB_dom"/>
</dbReference>
<gene>
    <name evidence="10" type="ORF">O3P69_016083</name>
</gene>
<reference evidence="10 11" key="1">
    <citation type="submission" date="2023-03" db="EMBL/GenBank/DDBJ databases">
        <title>High-quality genome of Scylla paramamosain provides insights in environmental adaptation.</title>
        <authorList>
            <person name="Zhang L."/>
        </authorList>
    </citation>
    <scope>NUCLEOTIDE SEQUENCE [LARGE SCALE GENOMIC DNA]</scope>
    <source>
        <strain evidence="10">LZ_2023a</strain>
        <tissue evidence="10">Muscle</tissue>
    </source>
</reference>
<feature type="compositionally biased region" description="Low complexity" evidence="6">
    <location>
        <begin position="85"/>
        <end position="95"/>
    </location>
</feature>
<evidence type="ECO:0000256" key="2">
    <source>
        <dbReference type="ARBA" id="ARBA00022801"/>
    </source>
</evidence>
<keyword evidence="2" id="KW-0378">Hydrolase</keyword>
<feature type="compositionally biased region" description="Low complexity" evidence="6">
    <location>
        <begin position="274"/>
        <end position="296"/>
    </location>
</feature>
<feature type="signal peptide" evidence="8">
    <location>
        <begin position="1"/>
        <end position="18"/>
    </location>
</feature>
<dbReference type="AlphaFoldDB" id="A0AAW0T9V7"/>
<keyword evidence="7" id="KW-1133">Transmembrane helix</keyword>
<evidence type="ECO:0000256" key="5">
    <source>
        <dbReference type="ARBA" id="ARBA00047268"/>
    </source>
</evidence>
<dbReference type="EMBL" id="JARAKH010000036">
    <property type="protein sequence ID" value="KAK8384113.1"/>
    <property type="molecule type" value="Genomic_DNA"/>
</dbReference>
<keyword evidence="3" id="KW-1015">Disulfide bond</keyword>
<sequence>MVSGAVLKILCFLAASGALTPFSDPDLAALSNDLEVWMAQPEEGDLSQAPPRLQQILNALKDNGTYTQFYDHHLPDHSPHHSPKSNHNNNNSPSKESNHRKRQTQAEDHINTAQEIGAVDRIFQGESICGACSLLAKLVVGYLRLGAPVDFMANVLVKICYVVAYKSLPVCRGIIFQDKDRLAWIARNSEINGEEVCAMLLGDRGCGSFERRQWNVHLPPPPSPPPRKRPHRRPHHRRSLQPQPALVSSSSVRFDDLGMYVDEADRTTTDIHLSSTSSPSSTYSTSTSTSSTITTTLDAPSARRISSSSSSSSSNSHTSSGGKKKKDVLKVLHLTDPHYDPEYVAGSNAVCEAPLCCNRDSGTPSKEGHRAGRWGDYRNCDSPKWLIHHMFQHIVTNHPDIDYVVCTGDLVPHHIWKVSREGNLAVVREMADLVKGFFPNIPIYGSVGNHESFPRDSFPPPEVEEVWTKFGSQWLYDALSDNWSRLMGQPAPPSARYGGFYSVLARPGFRIISINTNYCYRLNWWVLYKDVDPGLMLSWLVRELSRAEQRGELVHIIGHIPPLYIDCYAQWGHQFDRVVSRFSHIIRGQFYGHSHKDDIRIHYDMADHSRAVGVEYITPNNGPFSNVNPSYRIFYIDGDHEETTRDVLDYETWVMNLTHANAFDAPHWYRLYTARRDLQLPSLHPRHWDRLTRRMVDQPQLLHKFRRYQVQDSDVELAKGRPQPVLARGGFRRCPAVREKLAMAWRHRSAKEKTHLGVIGFLSFALFCFIIAVIAMDLSYKAKITIHCATCHAMSSVSHSSPTRNTRAERGRSD</sequence>
<evidence type="ECO:0000256" key="4">
    <source>
        <dbReference type="ARBA" id="ARBA00023180"/>
    </source>
</evidence>
<dbReference type="GO" id="GO:0046513">
    <property type="term" value="P:ceramide biosynthetic process"/>
    <property type="evidence" value="ECO:0007669"/>
    <property type="project" value="TreeGrafter"/>
</dbReference>
<evidence type="ECO:0000256" key="7">
    <source>
        <dbReference type="SAM" id="Phobius"/>
    </source>
</evidence>
<dbReference type="Pfam" id="PF00149">
    <property type="entry name" value="Metallophos"/>
    <property type="match status" value="1"/>
</dbReference>
<evidence type="ECO:0000259" key="9">
    <source>
        <dbReference type="PROSITE" id="PS50015"/>
    </source>
</evidence>
<feature type="region of interest" description="Disordered" evidence="6">
    <location>
        <begin position="214"/>
        <end position="248"/>
    </location>
</feature>
<feature type="compositionally biased region" description="Low complexity" evidence="6">
    <location>
        <begin position="306"/>
        <end position="321"/>
    </location>
</feature>
<evidence type="ECO:0000256" key="3">
    <source>
        <dbReference type="ARBA" id="ARBA00023157"/>
    </source>
</evidence>
<evidence type="ECO:0000313" key="11">
    <source>
        <dbReference type="Proteomes" id="UP001487740"/>
    </source>
</evidence>
<evidence type="ECO:0000256" key="6">
    <source>
        <dbReference type="SAM" id="MobiDB-lite"/>
    </source>
</evidence>
<keyword evidence="7" id="KW-0472">Membrane</keyword>
<dbReference type="GO" id="GO:0005615">
    <property type="term" value="C:extracellular space"/>
    <property type="evidence" value="ECO:0007669"/>
    <property type="project" value="TreeGrafter"/>
</dbReference>
<comment type="catalytic activity">
    <reaction evidence="5">
        <text>a sphingomyelin + H2O = phosphocholine + an N-acylsphing-4-enine + H(+)</text>
        <dbReference type="Rhea" id="RHEA:19253"/>
        <dbReference type="ChEBI" id="CHEBI:15377"/>
        <dbReference type="ChEBI" id="CHEBI:15378"/>
        <dbReference type="ChEBI" id="CHEBI:17636"/>
        <dbReference type="ChEBI" id="CHEBI:52639"/>
        <dbReference type="ChEBI" id="CHEBI:295975"/>
        <dbReference type="EC" id="3.1.4.12"/>
    </reaction>
    <physiologicalReaction direction="left-to-right" evidence="5">
        <dbReference type="Rhea" id="RHEA:19254"/>
    </physiologicalReaction>
</comment>
<keyword evidence="8" id="KW-0732">Signal</keyword>
<name>A0AAW0T9V7_SCYPA</name>
<keyword evidence="11" id="KW-1185">Reference proteome</keyword>
<dbReference type="PANTHER" id="PTHR10340:SF29">
    <property type="entry name" value="SPHINGOMYELIN PHOSPHODIESTERASE"/>
    <property type="match status" value="1"/>
</dbReference>
<dbReference type="PROSITE" id="PS50015">
    <property type="entry name" value="SAP_B"/>
    <property type="match status" value="1"/>
</dbReference>
<dbReference type="Proteomes" id="UP001487740">
    <property type="component" value="Unassembled WGS sequence"/>
</dbReference>
<dbReference type="GO" id="GO:0006685">
    <property type="term" value="P:sphingomyelin catabolic process"/>
    <property type="evidence" value="ECO:0007669"/>
    <property type="project" value="TreeGrafter"/>
</dbReference>
<dbReference type="InterPro" id="IPR029052">
    <property type="entry name" value="Metallo-depent_PP-like"/>
</dbReference>
<comment type="similarity">
    <text evidence="1">Belongs to the acid sphingomyelinase family.</text>
</comment>
<comment type="caution">
    <text evidence="10">The sequence shown here is derived from an EMBL/GenBank/DDBJ whole genome shotgun (WGS) entry which is preliminary data.</text>
</comment>
<dbReference type="SUPFAM" id="SSF56300">
    <property type="entry name" value="Metallo-dependent phosphatases"/>
    <property type="match status" value="1"/>
</dbReference>
<dbReference type="CDD" id="cd00842">
    <property type="entry name" value="MPP_ASMase"/>
    <property type="match status" value="1"/>
</dbReference>
<evidence type="ECO:0000256" key="1">
    <source>
        <dbReference type="ARBA" id="ARBA00008234"/>
    </source>
</evidence>
<dbReference type="InterPro" id="IPR004843">
    <property type="entry name" value="Calcineurin-like_PHP"/>
</dbReference>